<dbReference type="RefSeq" id="WP_076742945.1">
    <property type="nucleotide sequence ID" value="NZ_MPSB01000001.1"/>
</dbReference>
<dbReference type="PROSITE" id="PS51257">
    <property type="entry name" value="PROKAR_LIPOPROTEIN"/>
    <property type="match status" value="1"/>
</dbReference>
<evidence type="ECO:0008006" key="4">
    <source>
        <dbReference type="Google" id="ProtNLM"/>
    </source>
</evidence>
<sequence>MKTGILLAGALAVAGCSGTPAGNETAIANALDSNVTDGDSFVSPNLAGGSWEGVWKDPAKSIENFSRIGLRPGSYEKKGEVWRSDAEPTPLTDPSGDHVVTAYFAASGDEESLDKVAFTLVEPQLSNDQQARDQFEKWVTQALTQLGVTGGDTVVKAIHGEKRMEGKLKGGADYAVTRETNAKERRLTVTFARAAPILNGTDPTAR</sequence>
<protein>
    <recommendedName>
        <fullName evidence="4">Lipoprotein</fullName>
    </recommendedName>
</protein>
<dbReference type="OrthoDB" id="7564600at2"/>
<proteinExistence type="predicted"/>
<reference evidence="2 3" key="1">
    <citation type="submission" date="2016-11" db="EMBL/GenBank/DDBJ databases">
        <title>Genome sequence of Sphingomonas jeddahensis G39.</title>
        <authorList>
            <person name="Poehlein A."/>
            <person name="Wuebbeler J.H."/>
            <person name="Steinbuechel A."/>
            <person name="Daniel R."/>
        </authorList>
    </citation>
    <scope>NUCLEOTIDE SEQUENCE [LARGE SCALE GENOMIC DNA]</scope>
    <source>
        <strain evidence="2 3">G39</strain>
    </source>
</reference>
<evidence type="ECO:0000313" key="3">
    <source>
        <dbReference type="Proteomes" id="UP000188729"/>
    </source>
</evidence>
<dbReference type="EMBL" id="MPSB01000001">
    <property type="protein sequence ID" value="ONF97477.1"/>
    <property type="molecule type" value="Genomic_DNA"/>
</dbReference>
<dbReference type="AlphaFoldDB" id="A0A1V2EY91"/>
<feature type="chain" id="PRO_5013228513" description="Lipoprotein" evidence="1">
    <location>
        <begin position="22"/>
        <end position="206"/>
    </location>
</feature>
<dbReference type="STRING" id="1915074.SPHI_01070"/>
<feature type="signal peptide" evidence="1">
    <location>
        <begin position="1"/>
        <end position="21"/>
    </location>
</feature>
<keyword evidence="1" id="KW-0732">Signal</keyword>
<gene>
    <name evidence="2" type="ORF">SPHI_01070</name>
</gene>
<evidence type="ECO:0000256" key="1">
    <source>
        <dbReference type="SAM" id="SignalP"/>
    </source>
</evidence>
<comment type="caution">
    <text evidence="2">The sequence shown here is derived from an EMBL/GenBank/DDBJ whole genome shotgun (WGS) entry which is preliminary data.</text>
</comment>
<evidence type="ECO:0000313" key="2">
    <source>
        <dbReference type="EMBL" id="ONF97477.1"/>
    </source>
</evidence>
<organism evidence="2 3">
    <name type="scientific">Sphingomonas jeddahensis</name>
    <dbReference type="NCBI Taxonomy" id="1915074"/>
    <lineage>
        <taxon>Bacteria</taxon>
        <taxon>Pseudomonadati</taxon>
        <taxon>Pseudomonadota</taxon>
        <taxon>Alphaproteobacteria</taxon>
        <taxon>Sphingomonadales</taxon>
        <taxon>Sphingomonadaceae</taxon>
        <taxon>Sphingomonas</taxon>
    </lineage>
</organism>
<name>A0A1V2EY91_9SPHN</name>
<keyword evidence="3" id="KW-1185">Reference proteome</keyword>
<accession>A0A1V2EY91</accession>
<dbReference type="Proteomes" id="UP000188729">
    <property type="component" value="Unassembled WGS sequence"/>
</dbReference>